<keyword evidence="5" id="KW-0472">Membrane</keyword>
<keyword evidence="5" id="KW-0812">Transmembrane</keyword>
<dbReference type="PANTHER" id="PTHR32303:SF4">
    <property type="entry name" value="QUINOPROTEIN GLUCOSE DEHYDROGENASE"/>
    <property type="match status" value="1"/>
</dbReference>
<dbReference type="PANTHER" id="PTHR32303">
    <property type="entry name" value="QUINOPROTEIN ALCOHOL DEHYDROGENASE (CYTOCHROME C)"/>
    <property type="match status" value="1"/>
</dbReference>
<dbReference type="STRING" id="83655.APT61_18435"/>
<dbReference type="Pfam" id="PF01011">
    <property type="entry name" value="PQQ"/>
    <property type="match status" value="1"/>
</dbReference>
<comment type="cofactor">
    <cofactor evidence="1">
        <name>pyrroloquinoline quinone</name>
        <dbReference type="ChEBI" id="CHEBI:58442"/>
    </cofactor>
</comment>
<accession>A0A4U9HJ87</accession>
<feature type="transmembrane region" description="Helical" evidence="5">
    <location>
        <begin position="12"/>
        <end position="35"/>
    </location>
</feature>
<dbReference type="AlphaFoldDB" id="A0A4U9HJ87"/>
<evidence type="ECO:0000313" key="7">
    <source>
        <dbReference type="EMBL" id="VTP64137.1"/>
    </source>
</evidence>
<dbReference type="InterPro" id="IPR002372">
    <property type="entry name" value="PQQ_rpt_dom"/>
</dbReference>
<dbReference type="Gene3D" id="2.140.10.10">
    <property type="entry name" value="Quinoprotein alcohol dehydrogenase-like superfamily"/>
    <property type="match status" value="1"/>
</dbReference>
<gene>
    <name evidence="7" type="primary">gcd_6</name>
    <name evidence="7" type="ORF">NCTC13032_01202</name>
</gene>
<evidence type="ECO:0000313" key="8">
    <source>
        <dbReference type="Proteomes" id="UP000310719"/>
    </source>
</evidence>
<protein>
    <submittedName>
        <fullName evidence="7">Quinoprotein glucose dehydrogenase</fullName>
        <ecNumber evidence="7">1.1.5.2</ecNumber>
    </submittedName>
</protein>
<keyword evidence="5" id="KW-1133">Transmembrane helix</keyword>
<keyword evidence="4 7" id="KW-0560">Oxidoreductase</keyword>
<feature type="transmembrane region" description="Helical" evidence="5">
    <location>
        <begin position="121"/>
        <end position="140"/>
    </location>
</feature>
<evidence type="ECO:0000256" key="4">
    <source>
        <dbReference type="ARBA" id="ARBA00023002"/>
    </source>
</evidence>
<dbReference type="Proteomes" id="UP000310719">
    <property type="component" value="Chromosome"/>
</dbReference>
<feature type="transmembrane region" description="Helical" evidence="5">
    <location>
        <begin position="96"/>
        <end position="114"/>
    </location>
</feature>
<evidence type="ECO:0000256" key="1">
    <source>
        <dbReference type="ARBA" id="ARBA00001931"/>
    </source>
</evidence>
<keyword evidence="3" id="KW-0634">PQQ</keyword>
<dbReference type="GO" id="GO:0008876">
    <property type="term" value="F:quinoprotein glucose dehydrogenase activity"/>
    <property type="evidence" value="ECO:0007669"/>
    <property type="project" value="UniProtKB-EC"/>
</dbReference>
<evidence type="ECO:0000259" key="6">
    <source>
        <dbReference type="Pfam" id="PF01011"/>
    </source>
</evidence>
<evidence type="ECO:0000256" key="5">
    <source>
        <dbReference type="SAM" id="Phobius"/>
    </source>
</evidence>
<dbReference type="EC" id="1.1.5.2" evidence="7"/>
<dbReference type="PROSITE" id="PS00363">
    <property type="entry name" value="BACTERIAL_PQQ_1"/>
    <property type="match status" value="1"/>
</dbReference>
<feature type="domain" description="Pyrrolo-quinoline quinone repeat" evidence="6">
    <location>
        <begin position="168"/>
        <end position="341"/>
    </location>
</feature>
<organism evidence="7 8">
    <name type="scientific">Leclercia adecarboxylata</name>
    <dbReference type="NCBI Taxonomy" id="83655"/>
    <lineage>
        <taxon>Bacteria</taxon>
        <taxon>Pseudomonadati</taxon>
        <taxon>Pseudomonadota</taxon>
        <taxon>Gammaproteobacteria</taxon>
        <taxon>Enterobacterales</taxon>
        <taxon>Enterobacteriaceae</taxon>
        <taxon>Leclercia</taxon>
    </lineage>
</organism>
<proteinExistence type="inferred from homology"/>
<dbReference type="InterPro" id="IPR001479">
    <property type="entry name" value="Quinoprotein_DH_CS"/>
</dbReference>
<dbReference type="EMBL" id="LR590464">
    <property type="protein sequence ID" value="VTP64137.1"/>
    <property type="molecule type" value="Genomic_DNA"/>
</dbReference>
<sequence>MAETKVQPSRLLVKLTALFAALCGLYLLIGGVWLVAIGGSWYYPIAGVVMLGVALMLWRSKQSALWLYAALLLATMIWGVWEVGFDFWALTPRSDILVFFGIWLILPFVWRRLFVRSGGAVTALVVALLISGGILTWAGFNDPQEVKGTLSADATPAAAISEVADGDWPAYGRNQEGQRYSPLKQINADNVHKLKEAWVFRTGDLKLPTDPGELTNEVTPIKVGNMLYLCTAHQRLFALDAATGKEKWHYDPQLKPNSSFQHVTCRGVSYHEARADNASPEVIADCPRRIMLPVNDGRLIALNAETGKLCETFANKGILNLQTNMPDQTPGLYEPTSPPIHHR</sequence>
<dbReference type="SMART" id="SM00564">
    <property type="entry name" value="PQQ"/>
    <property type="match status" value="2"/>
</dbReference>
<reference evidence="7 8" key="1">
    <citation type="submission" date="2019-05" db="EMBL/GenBank/DDBJ databases">
        <authorList>
            <consortium name="Pathogen Informatics"/>
        </authorList>
    </citation>
    <scope>NUCLEOTIDE SEQUENCE [LARGE SCALE GENOMIC DNA]</scope>
    <source>
        <strain evidence="7 8">NCTC13032</strain>
    </source>
</reference>
<evidence type="ECO:0000256" key="3">
    <source>
        <dbReference type="ARBA" id="ARBA00022891"/>
    </source>
</evidence>
<name>A0A4U9HJ87_9ENTR</name>
<comment type="similarity">
    <text evidence="2">Belongs to the bacterial PQQ dehydrogenase family.</text>
</comment>
<dbReference type="GO" id="GO:0030288">
    <property type="term" value="C:outer membrane-bounded periplasmic space"/>
    <property type="evidence" value="ECO:0007669"/>
    <property type="project" value="InterPro"/>
</dbReference>
<dbReference type="InterPro" id="IPR011047">
    <property type="entry name" value="Quinoprotein_ADH-like_sf"/>
</dbReference>
<dbReference type="SUPFAM" id="SSF50998">
    <property type="entry name" value="Quinoprotein alcohol dehydrogenase-like"/>
    <property type="match status" value="1"/>
</dbReference>
<feature type="transmembrane region" description="Helical" evidence="5">
    <location>
        <begin position="41"/>
        <end position="58"/>
    </location>
</feature>
<evidence type="ECO:0000256" key="2">
    <source>
        <dbReference type="ARBA" id="ARBA00008156"/>
    </source>
</evidence>
<feature type="transmembrane region" description="Helical" evidence="5">
    <location>
        <begin position="65"/>
        <end position="84"/>
    </location>
</feature>
<dbReference type="InterPro" id="IPR018391">
    <property type="entry name" value="PQQ_b-propeller_rpt"/>
</dbReference>